<comment type="caution">
    <text evidence="4">The sequence shown here is derived from an EMBL/GenBank/DDBJ whole genome shotgun (WGS) entry which is preliminary data.</text>
</comment>
<feature type="transmembrane region" description="Helical" evidence="2">
    <location>
        <begin position="253"/>
        <end position="271"/>
    </location>
</feature>
<feature type="transmembrane region" description="Helical" evidence="2">
    <location>
        <begin position="223"/>
        <end position="246"/>
    </location>
</feature>
<dbReference type="PANTHER" id="PTHR34502">
    <property type="entry name" value="DUF6594 DOMAIN-CONTAINING PROTEIN-RELATED"/>
    <property type="match status" value="1"/>
</dbReference>
<reference evidence="4 5" key="1">
    <citation type="journal article" date="2021" name="Nat. Commun.">
        <title>Genetic determinants of endophytism in the Arabidopsis root mycobiome.</title>
        <authorList>
            <person name="Mesny F."/>
            <person name="Miyauchi S."/>
            <person name="Thiergart T."/>
            <person name="Pickel B."/>
            <person name="Atanasova L."/>
            <person name="Karlsson M."/>
            <person name="Huettel B."/>
            <person name="Barry K.W."/>
            <person name="Haridas S."/>
            <person name="Chen C."/>
            <person name="Bauer D."/>
            <person name="Andreopoulos W."/>
            <person name="Pangilinan J."/>
            <person name="LaButti K."/>
            <person name="Riley R."/>
            <person name="Lipzen A."/>
            <person name="Clum A."/>
            <person name="Drula E."/>
            <person name="Henrissat B."/>
            <person name="Kohler A."/>
            <person name="Grigoriev I.V."/>
            <person name="Martin F.M."/>
            <person name="Hacquard S."/>
        </authorList>
    </citation>
    <scope>NUCLEOTIDE SEQUENCE [LARGE SCALE GENOMIC DNA]</scope>
    <source>
        <strain evidence="4 5">MPI-SDFR-AT-0080</strain>
    </source>
</reference>
<evidence type="ECO:0000259" key="3">
    <source>
        <dbReference type="Pfam" id="PF20237"/>
    </source>
</evidence>
<dbReference type="PANTHER" id="PTHR34502:SF5">
    <property type="entry name" value="DUF6594 DOMAIN-CONTAINING PROTEIN"/>
    <property type="match status" value="1"/>
</dbReference>
<keyword evidence="2" id="KW-1133">Transmembrane helix</keyword>
<evidence type="ECO:0000313" key="5">
    <source>
        <dbReference type="Proteomes" id="UP000774617"/>
    </source>
</evidence>
<organism evidence="4 5">
    <name type="scientific">Macrophomina phaseolina</name>
    <dbReference type="NCBI Taxonomy" id="35725"/>
    <lineage>
        <taxon>Eukaryota</taxon>
        <taxon>Fungi</taxon>
        <taxon>Dikarya</taxon>
        <taxon>Ascomycota</taxon>
        <taxon>Pezizomycotina</taxon>
        <taxon>Dothideomycetes</taxon>
        <taxon>Dothideomycetes incertae sedis</taxon>
        <taxon>Botryosphaeriales</taxon>
        <taxon>Botryosphaeriaceae</taxon>
        <taxon>Macrophomina</taxon>
    </lineage>
</organism>
<dbReference type="Pfam" id="PF20237">
    <property type="entry name" value="DUF6594"/>
    <property type="match status" value="1"/>
</dbReference>
<accession>A0ABQ8FXQ4</accession>
<gene>
    <name evidence="4" type="ORF">B0J12DRAFT_582398</name>
</gene>
<sequence length="302" mass="34024">MISTTTSSTSISRSISTSASQQSSCSEDEQAQTYRTKPPLGYPLLAACMGQMPQMVTFRRFSAMNVQDLLYRQAEIVGMEKELHELQHRNANKTGRPREYTQDWESLRHSARDGNSEQWDLVKKLPDNPSVHDVRWLPRFLSSDDMGEPLYGKDRRVWGGCYNEPPIEHAPDLVSLLPQRNEDPFSKWISAHVIRRLLKLDKRRRPSKLRGVAGVEYYQVLRWTFAFSTAGASALPVASIAVLYSVRSKKVRFILIAAFNVALAFAISLLAPPRIVDTCTASVAFSAINVIWFSSPKDTDGT</sequence>
<protein>
    <recommendedName>
        <fullName evidence="3">DUF6594 domain-containing protein</fullName>
    </recommendedName>
</protein>
<feature type="compositionally biased region" description="Low complexity" evidence="1">
    <location>
        <begin position="1"/>
        <end position="25"/>
    </location>
</feature>
<name>A0ABQ8FXQ4_9PEZI</name>
<evidence type="ECO:0000313" key="4">
    <source>
        <dbReference type="EMBL" id="KAH7034006.1"/>
    </source>
</evidence>
<proteinExistence type="predicted"/>
<keyword evidence="5" id="KW-1185">Reference proteome</keyword>
<feature type="domain" description="DUF6594" evidence="3">
    <location>
        <begin position="42"/>
        <end position="289"/>
    </location>
</feature>
<keyword evidence="2" id="KW-0812">Transmembrane</keyword>
<keyword evidence="2" id="KW-0472">Membrane</keyword>
<dbReference type="EMBL" id="JAGTJR010000038">
    <property type="protein sequence ID" value="KAH7034006.1"/>
    <property type="molecule type" value="Genomic_DNA"/>
</dbReference>
<evidence type="ECO:0000256" key="2">
    <source>
        <dbReference type="SAM" id="Phobius"/>
    </source>
</evidence>
<evidence type="ECO:0000256" key="1">
    <source>
        <dbReference type="SAM" id="MobiDB-lite"/>
    </source>
</evidence>
<dbReference type="Proteomes" id="UP000774617">
    <property type="component" value="Unassembled WGS sequence"/>
</dbReference>
<dbReference type="InterPro" id="IPR046529">
    <property type="entry name" value="DUF6594"/>
</dbReference>
<feature type="region of interest" description="Disordered" evidence="1">
    <location>
        <begin position="1"/>
        <end position="33"/>
    </location>
</feature>